<keyword evidence="2" id="KW-1185">Reference proteome</keyword>
<evidence type="ECO:0000313" key="2">
    <source>
        <dbReference type="Proteomes" id="UP001159363"/>
    </source>
</evidence>
<evidence type="ECO:0000313" key="1">
    <source>
        <dbReference type="EMBL" id="KAJ8872509.1"/>
    </source>
</evidence>
<sequence length="724" mass="80785">MTVGTERLQWRRLANKSRVSVVQLSFKGVRHGKIIPQALYRAQIGATWGPVQGSDAMAFLQREDFQTLPKLLPSQRKLYERSGNTFQKRVSEDWLGACCNASRASTVAIRAVFNVQLTRALCPINPLPSALRTSIYKQSTVAIRAVFNVQLTRALCPINPLPSALRTSIYKQSTVAIRAVFNVQLTRALCPINPLPSALRTSIYKQSTVAIRAVFNVQLTRALCPINPLPSALRTSIYKQSTVAIRAVFNVQLTRALCPINPLPSALRTSIYKQSTVAIRAVFNVQLTRALCPINPLPSALRTSIYKQSTVAIRAVFNVQLTRALCPINPLPSALRTSIYKQSTVAIRAVFNVQLTRALCPINPLPSALRTSIYKQSTVAIRAVFNVQLSRALCPINPLPSALRTSIYKQSTVAIRAVFDVQLTRALCPINPLPSALRTSIYKQSTVAIRAVFNESCRTMPLVGGFSRGSSVSPVLSFRRCSILISIALIGSRDLAVKSPQKLFTHSQMQCALDPSYFLTSSSCHLKGRKEVVLSHKTRRARRDDAINIYWYRLTRLRRQLPITQAAREVCANPSRLISPSQLRGGLNAVGVFGEMPRRASDKETKVLQRSLGDRALFHIDFYHEREIPARSRLSTVSRKPVLLVSAFHKWPRWCSGYPIRLPPMRTGFDLRRGRSRIYRMWESCRAMPLVGATRSSLETFLSARLHPKPPAIYHCESADLQPA</sequence>
<comment type="caution">
    <text evidence="1">The sequence shown here is derived from an EMBL/GenBank/DDBJ whole genome shotgun (WGS) entry which is preliminary data.</text>
</comment>
<proteinExistence type="predicted"/>
<accession>A0ABQ9GKG2</accession>
<protein>
    <submittedName>
        <fullName evidence="1">Uncharacterized protein</fullName>
    </submittedName>
</protein>
<reference evidence="1 2" key="1">
    <citation type="submission" date="2023-02" db="EMBL/GenBank/DDBJ databases">
        <title>LHISI_Scaffold_Assembly.</title>
        <authorList>
            <person name="Stuart O.P."/>
            <person name="Cleave R."/>
            <person name="Magrath M.J.L."/>
            <person name="Mikheyev A.S."/>
        </authorList>
    </citation>
    <scope>NUCLEOTIDE SEQUENCE [LARGE SCALE GENOMIC DNA]</scope>
    <source>
        <strain evidence="1">Daus_M_001</strain>
        <tissue evidence="1">Leg muscle</tissue>
    </source>
</reference>
<name>A0ABQ9GKG2_9NEOP</name>
<dbReference type="EMBL" id="JARBHB010000011">
    <property type="protein sequence ID" value="KAJ8872509.1"/>
    <property type="molecule type" value="Genomic_DNA"/>
</dbReference>
<gene>
    <name evidence="1" type="ORF">PR048_026115</name>
</gene>
<dbReference type="Proteomes" id="UP001159363">
    <property type="component" value="Chromosome 10"/>
</dbReference>
<organism evidence="1 2">
    <name type="scientific">Dryococelus australis</name>
    <dbReference type="NCBI Taxonomy" id="614101"/>
    <lineage>
        <taxon>Eukaryota</taxon>
        <taxon>Metazoa</taxon>
        <taxon>Ecdysozoa</taxon>
        <taxon>Arthropoda</taxon>
        <taxon>Hexapoda</taxon>
        <taxon>Insecta</taxon>
        <taxon>Pterygota</taxon>
        <taxon>Neoptera</taxon>
        <taxon>Polyneoptera</taxon>
        <taxon>Phasmatodea</taxon>
        <taxon>Verophasmatodea</taxon>
        <taxon>Anareolatae</taxon>
        <taxon>Phasmatidae</taxon>
        <taxon>Eurycanthinae</taxon>
        <taxon>Dryococelus</taxon>
    </lineage>
</organism>